<dbReference type="InterPro" id="IPR011053">
    <property type="entry name" value="Single_hybrid_motif"/>
</dbReference>
<dbReference type="SUPFAM" id="SSF52777">
    <property type="entry name" value="CoA-dependent acyltransferases"/>
    <property type="match status" value="1"/>
</dbReference>
<dbReference type="CDD" id="cd06849">
    <property type="entry name" value="lipoyl_domain"/>
    <property type="match status" value="1"/>
</dbReference>
<evidence type="ECO:0000256" key="2">
    <source>
        <dbReference type="ARBA" id="ARBA00011484"/>
    </source>
</evidence>
<dbReference type="Pfam" id="PF00364">
    <property type="entry name" value="Biotin_lipoyl"/>
    <property type="match status" value="1"/>
</dbReference>
<reference evidence="12" key="1">
    <citation type="journal article" date="2019" name="Int. J. Syst. Evol. Microbiol.">
        <title>The Global Catalogue of Microorganisms (GCM) 10K type strain sequencing project: providing services to taxonomists for standard genome sequencing and annotation.</title>
        <authorList>
            <consortium name="The Broad Institute Genomics Platform"/>
            <consortium name="The Broad Institute Genome Sequencing Center for Infectious Disease"/>
            <person name="Wu L."/>
            <person name="Ma J."/>
        </authorList>
    </citation>
    <scope>NUCLEOTIDE SEQUENCE [LARGE SCALE GENOMIC DNA]</scope>
    <source>
        <strain evidence="12">CGMCC 4.1415</strain>
    </source>
</reference>
<evidence type="ECO:0000256" key="6">
    <source>
        <dbReference type="ARBA" id="ARBA00025211"/>
    </source>
</evidence>
<feature type="domain" description="Lipoyl-binding" evidence="9">
    <location>
        <begin position="2"/>
        <end position="77"/>
    </location>
</feature>
<dbReference type="InterPro" id="IPR001078">
    <property type="entry name" value="2-oxoacid_DH_actylTfrase"/>
</dbReference>
<dbReference type="Pfam" id="PF00198">
    <property type="entry name" value="2-oxoacid_dh"/>
    <property type="match status" value="1"/>
</dbReference>
<dbReference type="NCBIfam" id="TIGR01349">
    <property type="entry name" value="PDHac_trf_mito"/>
    <property type="match status" value="1"/>
</dbReference>
<accession>A0ABW0H1E6</accession>
<dbReference type="PROSITE" id="PS51826">
    <property type="entry name" value="PSBD"/>
    <property type="match status" value="1"/>
</dbReference>
<evidence type="ECO:0000256" key="4">
    <source>
        <dbReference type="ARBA" id="ARBA00022823"/>
    </source>
</evidence>
<dbReference type="InterPro" id="IPR000089">
    <property type="entry name" value="Biotin_lipoyl"/>
</dbReference>
<gene>
    <name evidence="11" type="ORF">ACFPLB_14420</name>
</gene>
<dbReference type="RefSeq" id="WP_378230851.1">
    <property type="nucleotide sequence ID" value="NZ_JBHSLL010000054.1"/>
</dbReference>
<evidence type="ECO:0000313" key="11">
    <source>
        <dbReference type="EMBL" id="MFC5387154.1"/>
    </source>
</evidence>
<dbReference type="InterPro" id="IPR036625">
    <property type="entry name" value="E3-bd_dom_sf"/>
</dbReference>
<dbReference type="Pfam" id="PF02817">
    <property type="entry name" value="E3_binding"/>
    <property type="match status" value="1"/>
</dbReference>
<dbReference type="PANTHER" id="PTHR23151:SF90">
    <property type="entry name" value="DIHYDROLIPOYLLYSINE-RESIDUE ACETYLTRANSFERASE COMPONENT OF PYRUVATE DEHYDROGENASE COMPLEX, MITOCHONDRIAL-RELATED"/>
    <property type="match status" value="1"/>
</dbReference>
<dbReference type="SUPFAM" id="SSF47005">
    <property type="entry name" value="Peripheral subunit-binding domain of 2-oxo acid dehydrogenase complex"/>
    <property type="match status" value="1"/>
</dbReference>
<dbReference type="PROSITE" id="PS50968">
    <property type="entry name" value="BIOTINYL_LIPOYL"/>
    <property type="match status" value="1"/>
</dbReference>
<name>A0ABW0H1E6_9HYPH</name>
<comment type="subunit">
    <text evidence="2">Forms a 24-polypeptide structural core with octahedral symmetry.</text>
</comment>
<dbReference type="EMBL" id="JBHSLL010000054">
    <property type="protein sequence ID" value="MFC5387154.1"/>
    <property type="molecule type" value="Genomic_DNA"/>
</dbReference>
<comment type="catalytic activity">
    <reaction evidence="7 8">
        <text>N(6)-[(R)-dihydrolipoyl]-L-lysyl-[protein] + acetyl-CoA = N(6)-[(R)-S(8)-acetyldihydrolipoyl]-L-lysyl-[protein] + CoA</text>
        <dbReference type="Rhea" id="RHEA:17017"/>
        <dbReference type="Rhea" id="RHEA-COMP:10475"/>
        <dbReference type="Rhea" id="RHEA-COMP:10478"/>
        <dbReference type="ChEBI" id="CHEBI:57287"/>
        <dbReference type="ChEBI" id="CHEBI:57288"/>
        <dbReference type="ChEBI" id="CHEBI:83100"/>
        <dbReference type="ChEBI" id="CHEBI:83111"/>
        <dbReference type="EC" id="2.3.1.12"/>
    </reaction>
</comment>
<dbReference type="InterPro" id="IPR004167">
    <property type="entry name" value="PSBD"/>
</dbReference>
<dbReference type="InterPro" id="IPR003016">
    <property type="entry name" value="2-oxoA_DH_lipoyl-BS"/>
</dbReference>
<keyword evidence="5 8" id="KW-0012">Acyltransferase</keyword>
<dbReference type="SUPFAM" id="SSF51230">
    <property type="entry name" value="Single hybrid motif"/>
    <property type="match status" value="1"/>
</dbReference>
<dbReference type="Gene3D" id="3.30.559.10">
    <property type="entry name" value="Chloramphenicol acetyltransferase-like domain"/>
    <property type="match status" value="1"/>
</dbReference>
<evidence type="ECO:0000259" key="10">
    <source>
        <dbReference type="PROSITE" id="PS51826"/>
    </source>
</evidence>
<keyword evidence="3 8" id="KW-0808">Transferase</keyword>
<keyword evidence="12" id="KW-1185">Reference proteome</keyword>
<evidence type="ECO:0000313" key="12">
    <source>
        <dbReference type="Proteomes" id="UP001596016"/>
    </source>
</evidence>
<evidence type="ECO:0000256" key="1">
    <source>
        <dbReference type="ARBA" id="ARBA00007317"/>
    </source>
</evidence>
<comment type="function">
    <text evidence="6">The pyruvate dehydrogenase complex catalyzes the overall conversion of pyruvate to acetyl-CoA and CO(2). It contains multiple copies of three enzymatic components: pyruvate dehydrogenase (E1), dihydrolipoamide acetyltransferase (E2) and lipoamide dehydrogenase (E3).</text>
</comment>
<evidence type="ECO:0000259" key="9">
    <source>
        <dbReference type="PROSITE" id="PS50968"/>
    </source>
</evidence>
<evidence type="ECO:0000256" key="3">
    <source>
        <dbReference type="ARBA" id="ARBA00022679"/>
    </source>
</evidence>
<organism evidence="11 12">
    <name type="scientific">Aquamicrobium segne</name>
    <dbReference type="NCBI Taxonomy" id="469547"/>
    <lineage>
        <taxon>Bacteria</taxon>
        <taxon>Pseudomonadati</taxon>
        <taxon>Pseudomonadota</taxon>
        <taxon>Alphaproteobacteria</taxon>
        <taxon>Hyphomicrobiales</taxon>
        <taxon>Phyllobacteriaceae</taxon>
        <taxon>Aquamicrobium</taxon>
    </lineage>
</organism>
<dbReference type="InterPro" id="IPR023213">
    <property type="entry name" value="CAT-like_dom_sf"/>
</dbReference>
<protein>
    <recommendedName>
        <fullName evidence="8">Acetyltransferase component of pyruvate dehydrogenase complex</fullName>
        <ecNumber evidence="8">2.3.1.12</ecNumber>
    </recommendedName>
</protein>
<dbReference type="Gene3D" id="4.10.320.10">
    <property type="entry name" value="E3-binding domain"/>
    <property type="match status" value="1"/>
</dbReference>
<dbReference type="Gene3D" id="2.40.50.100">
    <property type="match status" value="1"/>
</dbReference>
<comment type="similarity">
    <text evidence="1 8">Belongs to the 2-oxoacid dehydrogenase family.</text>
</comment>
<proteinExistence type="inferred from homology"/>
<dbReference type="PROSITE" id="PS00189">
    <property type="entry name" value="LIPOYL"/>
    <property type="match status" value="1"/>
</dbReference>
<comment type="caution">
    <text evidence="11">The sequence shown here is derived from an EMBL/GenBank/DDBJ whole genome shotgun (WGS) entry which is preliminary data.</text>
</comment>
<keyword evidence="11" id="KW-0670">Pyruvate</keyword>
<dbReference type="EC" id="2.3.1.12" evidence="8"/>
<evidence type="ECO:0000256" key="8">
    <source>
        <dbReference type="RuleBase" id="RU361137"/>
    </source>
</evidence>
<dbReference type="GO" id="GO:0004742">
    <property type="term" value="F:dihydrolipoyllysine-residue acetyltransferase activity"/>
    <property type="evidence" value="ECO:0007669"/>
    <property type="project" value="UniProtKB-EC"/>
</dbReference>
<dbReference type="InterPro" id="IPR045257">
    <property type="entry name" value="E2/Pdx1"/>
</dbReference>
<feature type="domain" description="Peripheral subunit-binding (PSBD)" evidence="10">
    <location>
        <begin position="129"/>
        <end position="166"/>
    </location>
</feature>
<evidence type="ECO:0000256" key="5">
    <source>
        <dbReference type="ARBA" id="ARBA00023315"/>
    </source>
</evidence>
<dbReference type="Proteomes" id="UP001596016">
    <property type="component" value="Unassembled WGS sequence"/>
</dbReference>
<sequence length="414" mass="44007">MAEILRLPAILANMTEGTLARWLKAEGDMLVAGEAFAEVETDKAVVEISSENSGRLARILHEAGKVLPVDTAIGVLALAGDDDAAIAAAVMSQTEAEEAEALTFDAEVQVAPSVSLPESRVAASPNRLFASPLARRLARENSIDLARLTGSGPKGRIMRDDVKAHLDMAASAAPVAPATAPPFVTDAPHDSIPHSQMRRTIARRLTESKQNIPHFYLSADCQMDALIALRQKINADRPGDARISVNDLVVKAAAAALAALPTCNVSWTEDALLQWHRVDISVAVATDGGLITPIITQADRKSLSAISAEIGDLASRARAGTLRPDEYQGGSFTISNLGMYGVRDFAAILNPPQAAILAVGAIEPRMIVRDRQSAIADMMTCTLSLDHRAIDGALGAQWLGLFKELIENPLRILT</sequence>
<dbReference type="InterPro" id="IPR006257">
    <property type="entry name" value="LAT1"/>
</dbReference>
<comment type="cofactor">
    <cofactor evidence="8">
        <name>(R)-lipoate</name>
        <dbReference type="ChEBI" id="CHEBI:83088"/>
    </cofactor>
    <text evidence="8">Binds 1 lipoyl cofactor covalently.</text>
</comment>
<dbReference type="PANTHER" id="PTHR23151">
    <property type="entry name" value="DIHYDROLIPOAMIDE ACETYL/SUCCINYL-TRANSFERASE-RELATED"/>
    <property type="match status" value="1"/>
</dbReference>
<keyword evidence="4 8" id="KW-0450">Lipoyl</keyword>
<evidence type="ECO:0000256" key="7">
    <source>
        <dbReference type="ARBA" id="ARBA00048370"/>
    </source>
</evidence>